<evidence type="ECO:0000256" key="6">
    <source>
        <dbReference type="HAMAP-Rule" id="MF_00479"/>
    </source>
</evidence>
<sequence>MGKLVKLILKYALILAVFCGVAGLLLALVYERTAPLKILNQAKAKIAGQQKLFPELAKIMDGEVYAASGELLGYILSVRARGYSSEIELLVGLDPVYRISGLQVLAQAETPGLGARITEKSFVDRLLGHAADSLRHRKDGGTQDGITGATITSRAVFDGVRQEVENFKKSKGAE</sequence>
<comment type="subunit">
    <text evidence="6">The complex is composed of six subunits: RnfA, RnfB, RnfC, RnfD, RnfE and RnfG.</text>
</comment>
<keyword evidence="6 7" id="KW-1133">Transmembrane helix</keyword>
<keyword evidence="2 6" id="KW-0597">Phosphoprotein</keyword>
<name>A0A388TDF9_TERA1</name>
<reference evidence="9 10" key="1">
    <citation type="journal article" date="2019" name="ISME J.">
        <title>Genome analyses of uncultured TG2/ZB3 bacteria in 'Margulisbacteria' specifically attached to ectosymbiotic spirochetes of protists in the termite gut.</title>
        <authorList>
            <person name="Utami Y.D."/>
            <person name="Kuwahara H."/>
            <person name="Igai K."/>
            <person name="Murakami T."/>
            <person name="Sugaya K."/>
            <person name="Morikawa T."/>
            <person name="Nagura Y."/>
            <person name="Yuki M."/>
            <person name="Deevong P."/>
            <person name="Inoue T."/>
            <person name="Kihara K."/>
            <person name="Lo N."/>
            <person name="Yamada A."/>
            <person name="Ohkuma M."/>
            <person name="Hongoh Y."/>
        </authorList>
    </citation>
    <scope>NUCLEOTIDE SEQUENCE [LARGE SCALE GENOMIC DNA]</scope>
    <source>
        <strain evidence="9">NkOx7-01</strain>
    </source>
</reference>
<keyword evidence="4 6" id="KW-0288">FMN</keyword>
<evidence type="ECO:0000313" key="10">
    <source>
        <dbReference type="Proteomes" id="UP000269352"/>
    </source>
</evidence>
<comment type="cofactor">
    <cofactor evidence="6">
        <name>FMN</name>
        <dbReference type="ChEBI" id="CHEBI:58210"/>
    </cofactor>
</comment>
<dbReference type="GO" id="GO:0009055">
    <property type="term" value="F:electron transfer activity"/>
    <property type="evidence" value="ECO:0007669"/>
    <property type="project" value="InterPro"/>
</dbReference>
<keyword evidence="6" id="KW-1278">Translocase</keyword>
<keyword evidence="6" id="KW-1003">Cell membrane</keyword>
<dbReference type="SMART" id="SM00900">
    <property type="entry name" value="FMN_bind"/>
    <property type="match status" value="1"/>
</dbReference>
<proteinExistence type="inferred from homology"/>
<evidence type="ECO:0000313" key="9">
    <source>
        <dbReference type="EMBL" id="GBR74522.1"/>
    </source>
</evidence>
<accession>A0A388TDF9</accession>
<dbReference type="GO" id="GO:0010181">
    <property type="term" value="F:FMN binding"/>
    <property type="evidence" value="ECO:0007669"/>
    <property type="project" value="InterPro"/>
</dbReference>
<evidence type="ECO:0000256" key="5">
    <source>
        <dbReference type="ARBA" id="ARBA00022982"/>
    </source>
</evidence>
<evidence type="ECO:0000256" key="1">
    <source>
        <dbReference type="ARBA" id="ARBA00022448"/>
    </source>
</evidence>
<dbReference type="AlphaFoldDB" id="A0A388TDF9"/>
<dbReference type="EC" id="7.-.-.-" evidence="6"/>
<dbReference type="GO" id="GO:0005886">
    <property type="term" value="C:plasma membrane"/>
    <property type="evidence" value="ECO:0007669"/>
    <property type="project" value="UniProtKB-SubCell"/>
</dbReference>
<dbReference type="Pfam" id="PF04205">
    <property type="entry name" value="FMN_bind"/>
    <property type="match status" value="1"/>
</dbReference>
<comment type="caution">
    <text evidence="9">The sequence shown here is derived from an EMBL/GenBank/DDBJ whole genome shotgun (WGS) entry which is preliminary data.</text>
</comment>
<comment type="function">
    <text evidence="6">Part of a membrane-bound complex that couples electron transfer with translocation of ions across the membrane.</text>
</comment>
<dbReference type="HAMAP" id="MF_00479">
    <property type="entry name" value="RsxG_RnfG"/>
    <property type="match status" value="1"/>
</dbReference>
<keyword evidence="6 7" id="KW-0472">Membrane</keyword>
<evidence type="ECO:0000256" key="2">
    <source>
        <dbReference type="ARBA" id="ARBA00022553"/>
    </source>
</evidence>
<dbReference type="EMBL" id="BGZN01000051">
    <property type="protein sequence ID" value="GBR74522.1"/>
    <property type="molecule type" value="Genomic_DNA"/>
</dbReference>
<organism evidence="9 10">
    <name type="scientific">Termititenax aidoneus</name>
    <dbReference type="NCBI Taxonomy" id="2218524"/>
    <lineage>
        <taxon>Bacteria</taxon>
        <taxon>Bacillati</taxon>
        <taxon>Candidatus Margulisiibacteriota</taxon>
        <taxon>Candidatus Termititenacia</taxon>
        <taxon>Candidatus Termititenacales</taxon>
        <taxon>Candidatus Termititenacaceae</taxon>
        <taxon>Candidatus Termititenax</taxon>
    </lineage>
</organism>
<comment type="subcellular location">
    <subcellularLocation>
        <location evidence="6">Cell membrane</location>
        <topology evidence="6">Single-pass membrane protein</topology>
    </subcellularLocation>
</comment>
<keyword evidence="10" id="KW-1185">Reference proteome</keyword>
<feature type="modified residue" description="FMN phosphoryl threonine" evidence="6">
    <location>
        <position position="150"/>
    </location>
</feature>
<dbReference type="PANTHER" id="PTHR36118">
    <property type="entry name" value="ION-TRANSLOCATING OXIDOREDUCTASE COMPLEX SUBUNIT G"/>
    <property type="match status" value="1"/>
</dbReference>
<evidence type="ECO:0000256" key="3">
    <source>
        <dbReference type="ARBA" id="ARBA00022630"/>
    </source>
</evidence>
<dbReference type="Proteomes" id="UP000269352">
    <property type="component" value="Unassembled WGS sequence"/>
</dbReference>
<keyword evidence="6 7" id="KW-0812">Transmembrane</keyword>
<feature type="transmembrane region" description="Helical" evidence="7">
    <location>
        <begin position="7"/>
        <end position="30"/>
    </location>
</feature>
<evidence type="ECO:0000256" key="4">
    <source>
        <dbReference type="ARBA" id="ARBA00022643"/>
    </source>
</evidence>
<keyword evidence="3 6" id="KW-0285">Flavoprotein</keyword>
<dbReference type="InterPro" id="IPR010209">
    <property type="entry name" value="Ion_transpt_RnfG/RsxG"/>
</dbReference>
<dbReference type="PIRSF" id="PIRSF006091">
    <property type="entry name" value="E_trnsport_RnfG"/>
    <property type="match status" value="1"/>
</dbReference>
<protein>
    <recommendedName>
        <fullName evidence="6">Ion-translocating oxidoreductase complex subunit G</fullName>
        <ecNumber evidence="6">7.-.-.-</ecNumber>
    </recommendedName>
    <alternativeName>
        <fullName evidence="6">Rnf electron transport complex subunit G</fullName>
    </alternativeName>
</protein>
<gene>
    <name evidence="6 9" type="primary">rnfG</name>
    <name evidence="9" type="ORF">NO1_1681</name>
</gene>
<evidence type="ECO:0000259" key="8">
    <source>
        <dbReference type="SMART" id="SM00900"/>
    </source>
</evidence>
<dbReference type="InterPro" id="IPR007329">
    <property type="entry name" value="FMN-bd"/>
</dbReference>
<feature type="domain" description="FMN-binding" evidence="8">
    <location>
        <begin position="82"/>
        <end position="167"/>
    </location>
</feature>
<keyword evidence="5 6" id="KW-0249">Electron transport</keyword>
<evidence type="ECO:0000256" key="7">
    <source>
        <dbReference type="SAM" id="Phobius"/>
    </source>
</evidence>
<dbReference type="PANTHER" id="PTHR36118:SF1">
    <property type="entry name" value="ION-TRANSLOCATING OXIDOREDUCTASE COMPLEX SUBUNIT G"/>
    <property type="match status" value="1"/>
</dbReference>
<keyword evidence="1 6" id="KW-0813">Transport</keyword>
<comment type="similarity">
    <text evidence="6">Belongs to the RnfG family.</text>
</comment>
<dbReference type="GO" id="GO:0022900">
    <property type="term" value="P:electron transport chain"/>
    <property type="evidence" value="ECO:0007669"/>
    <property type="project" value="UniProtKB-UniRule"/>
</dbReference>